<accession>A0A0B2A0P3</accession>
<name>A0A0B2A0P3_9MICO</name>
<dbReference type="EMBL" id="JTDK01000014">
    <property type="protein sequence ID" value="KHK96586.1"/>
    <property type="molecule type" value="Genomic_DNA"/>
</dbReference>
<dbReference type="OrthoDB" id="9797882at2"/>
<evidence type="ECO:0000313" key="4">
    <source>
        <dbReference type="EMBL" id="KHK96586.1"/>
    </source>
</evidence>
<reference evidence="4 5" key="1">
    <citation type="submission" date="2014-11" db="EMBL/GenBank/DDBJ databases">
        <title>Genome sequence of Microbacterium mangrovi MUSC 115(T).</title>
        <authorList>
            <person name="Lee L.-H."/>
        </authorList>
    </citation>
    <scope>NUCLEOTIDE SEQUENCE [LARGE SCALE GENOMIC DNA]</scope>
    <source>
        <strain evidence="4 5">MUSC 115</strain>
    </source>
</reference>
<evidence type="ECO:0000256" key="1">
    <source>
        <dbReference type="ARBA" id="ARBA00022801"/>
    </source>
</evidence>
<proteinExistence type="predicted"/>
<protein>
    <submittedName>
        <fullName evidence="4">Nucleoside hydrolase</fullName>
    </submittedName>
</protein>
<dbReference type="InterPro" id="IPR001910">
    <property type="entry name" value="Inosine/uridine_hydrolase_dom"/>
</dbReference>
<feature type="domain" description="Inosine/uridine-preferring nucleoside hydrolase" evidence="3">
    <location>
        <begin position="13"/>
        <end position="311"/>
    </location>
</feature>
<sequence>MTNAPTVTERIPVYLDCDTGIDDSLAIAYLATSPAVRLVGVGTVSGNTSTEQAARNSLDLLALLDAGHVPVSIGARDHLAKDFDGGVPQIHGHNGVGDVALPRSPREPEAGTAAELLIRLSHEHRGDLRIVAVGPLTNIALALRADPTLPQRVRSLTAMGGAALVPGNVTAVAEANIWNDPEAASEVLSADWDVTLVPLDVTLENTLDEDDRARLLAAESEASRALGHMLDLYFDFYLPLYGERSCALHDPLAAAIAAGGVVPTVVPRVPMIVDTTDGPGRGQVIADLRNQRLGPVDHPNVRTRIVLDTDRALGPHLVEMITGAAPLPEVVSC</sequence>
<dbReference type="InterPro" id="IPR023186">
    <property type="entry name" value="IUNH"/>
</dbReference>
<keyword evidence="5" id="KW-1185">Reference proteome</keyword>
<comment type="caution">
    <text evidence="4">The sequence shown here is derived from an EMBL/GenBank/DDBJ whole genome shotgun (WGS) entry which is preliminary data.</text>
</comment>
<dbReference type="GO" id="GO:0005829">
    <property type="term" value="C:cytosol"/>
    <property type="evidence" value="ECO:0007669"/>
    <property type="project" value="TreeGrafter"/>
</dbReference>
<evidence type="ECO:0000313" key="5">
    <source>
        <dbReference type="Proteomes" id="UP000031030"/>
    </source>
</evidence>
<dbReference type="Pfam" id="PF01156">
    <property type="entry name" value="IU_nuc_hydro"/>
    <property type="match status" value="1"/>
</dbReference>
<keyword evidence="1 4" id="KW-0378">Hydrolase</keyword>
<organism evidence="4 5">
    <name type="scientific">Microbacterium mangrovi</name>
    <dbReference type="NCBI Taxonomy" id="1348253"/>
    <lineage>
        <taxon>Bacteria</taxon>
        <taxon>Bacillati</taxon>
        <taxon>Actinomycetota</taxon>
        <taxon>Actinomycetes</taxon>
        <taxon>Micrococcales</taxon>
        <taxon>Microbacteriaceae</taxon>
        <taxon>Microbacterium</taxon>
    </lineage>
</organism>
<dbReference type="PANTHER" id="PTHR12304">
    <property type="entry name" value="INOSINE-URIDINE PREFERRING NUCLEOSIDE HYDROLASE"/>
    <property type="match status" value="1"/>
</dbReference>
<dbReference type="Gene3D" id="3.90.245.10">
    <property type="entry name" value="Ribonucleoside hydrolase-like"/>
    <property type="match status" value="1"/>
</dbReference>
<dbReference type="GO" id="GO:0006152">
    <property type="term" value="P:purine nucleoside catabolic process"/>
    <property type="evidence" value="ECO:0007669"/>
    <property type="project" value="TreeGrafter"/>
</dbReference>
<dbReference type="STRING" id="1348253.LK09_14725"/>
<evidence type="ECO:0000256" key="2">
    <source>
        <dbReference type="ARBA" id="ARBA00023295"/>
    </source>
</evidence>
<dbReference type="Proteomes" id="UP000031030">
    <property type="component" value="Unassembled WGS sequence"/>
</dbReference>
<dbReference type="InterPro" id="IPR036452">
    <property type="entry name" value="Ribo_hydro-like"/>
</dbReference>
<dbReference type="SUPFAM" id="SSF53590">
    <property type="entry name" value="Nucleoside hydrolase"/>
    <property type="match status" value="1"/>
</dbReference>
<dbReference type="AlphaFoldDB" id="A0A0B2A0P3"/>
<keyword evidence="2" id="KW-0326">Glycosidase</keyword>
<dbReference type="RefSeq" id="WP_039401006.1">
    <property type="nucleotide sequence ID" value="NZ_JTDK01000014.1"/>
</dbReference>
<dbReference type="PANTHER" id="PTHR12304:SF4">
    <property type="entry name" value="URIDINE NUCLEOSIDASE"/>
    <property type="match status" value="1"/>
</dbReference>
<evidence type="ECO:0000259" key="3">
    <source>
        <dbReference type="Pfam" id="PF01156"/>
    </source>
</evidence>
<dbReference type="GO" id="GO:0008477">
    <property type="term" value="F:purine nucleosidase activity"/>
    <property type="evidence" value="ECO:0007669"/>
    <property type="project" value="TreeGrafter"/>
</dbReference>
<gene>
    <name evidence="4" type="ORF">LK09_14725</name>
</gene>